<dbReference type="GO" id="GO:0005737">
    <property type="term" value="C:cytoplasm"/>
    <property type="evidence" value="ECO:0007669"/>
    <property type="project" value="TreeGrafter"/>
</dbReference>
<sequence>MSLSAATVLCNIAEKANQIDNVQELTLILQQQFVQLFRGGEIPSSPSKPKAGSLASTEEEKLLAVRAVEAFHSVGLQRHGVFFQSESYHTNAAFFIHELLASLSGPRQIWFQKLQTASLHACVAVVKAIGCRNTRLCLPGIVSACVHYIDRAHHGTDAVAVRTGAVELLRVSLKASLVTQGDDTQWLQSTVGHLGHSMARLLDPSRLTIWVQTLSFAESLLQLTTDLLLLPSLGTFLDTPLMREVIVGWFVLSNVNFLLSGGAVGGATDFTTQIPSGFFQERAVVELLQAQLKKMRGAELLHFSSALLRCKDTRATAFPVESHNQHLMHRVLQRCIQVVGTEMSVEDLYSAKVSRSYPSIVGDTFIECAAYALTTTTTKTTTTTAEDPAGCVTVGGQILKDFMAECEATLADWDLYMLHPPTIYVLTRLVLWQFRTPAWVTEEEERGRPAEEFILSDTFEQLWSIVAQPHLWNITEDENLCSYQQLHHRQTVAATILCFLEIAAGLLRDEPVIHRAMRKRAVQRLNLLVLYLVLEKATGPTFVRDAAMRVMKALGEAGFYPDTLAFFLSQSGYIVDEAARAFTEEDLRVSAASVLRGGVSFLQSKLLSFPGKEEFNAITSRQGVYVPRGRNPAAVVLVTSAVPKVADFVSSVVKVASDGCRRSTLQEETAGALASVALLLDCFSLSAALNRSVPQLGIHEDQDCMTTAVEPRVQILQLAVLEAVQLLLAYCTRNDVVAPLAISAVTRGLTVFLTTPRAETWIHETESEGDQPPPVFEWDDNTPAVLPRNHLRTVYQAYLSFLAILAEPVSGFTTTSSSKRLSAQERRVLEAVQPTPAVMAAMEGLKALFALATDFLSRRVVEEVLPVVVTWHKRGALPRIPTKTDERIQTATKKFLQDACVIDPSLEKQLHAECAVLLLPLTPVSAVITEES</sequence>
<accession>K2NKZ4</accession>
<gene>
    <name evidence="1" type="ORF">MOQ_001369</name>
</gene>
<organism evidence="1 2">
    <name type="scientific">Trypanosoma cruzi marinkellei</name>
    <dbReference type="NCBI Taxonomy" id="85056"/>
    <lineage>
        <taxon>Eukaryota</taxon>
        <taxon>Discoba</taxon>
        <taxon>Euglenozoa</taxon>
        <taxon>Kinetoplastea</taxon>
        <taxon>Metakinetoplastina</taxon>
        <taxon>Trypanosomatida</taxon>
        <taxon>Trypanosomatidae</taxon>
        <taxon>Trypanosoma</taxon>
        <taxon>Schizotrypanum</taxon>
    </lineage>
</organism>
<dbReference type="EMBL" id="AHKC01005646">
    <property type="protein sequence ID" value="EKF38424.1"/>
    <property type="molecule type" value="Genomic_DNA"/>
</dbReference>
<reference evidence="1 2" key="1">
    <citation type="journal article" date="2012" name="BMC Genomics">
        <title>Comparative genomic analysis of human infective Trypanosoma cruzi lineages with the bat-restricted subspecies T. cruzi marinkellei.</title>
        <authorList>
            <person name="Franzen O."/>
            <person name="Talavera-Lopez C."/>
            <person name="Ochaya S."/>
            <person name="Butler C.E."/>
            <person name="Messenger L.A."/>
            <person name="Lewis M.D."/>
            <person name="Llewellyn M.S."/>
            <person name="Marinkelle C.J."/>
            <person name="Tyler K.M."/>
            <person name="Miles M.A."/>
            <person name="Andersson B."/>
        </authorList>
    </citation>
    <scope>NUCLEOTIDE SEQUENCE [LARGE SCALE GENOMIC DNA]</scope>
    <source>
        <strain evidence="1 2">B7</strain>
    </source>
</reference>
<keyword evidence="2" id="KW-1185">Reference proteome</keyword>
<evidence type="ECO:0000313" key="1">
    <source>
        <dbReference type="EMBL" id="EKF38424.1"/>
    </source>
</evidence>
<proteinExistence type="predicted"/>
<protein>
    <submittedName>
        <fullName evidence="1">Uncharacterized protein</fullName>
    </submittedName>
</protein>
<dbReference type="InterPro" id="IPR052587">
    <property type="entry name" value="TELO2-interacting_protein_1"/>
</dbReference>
<name>K2NKZ4_TRYCR</name>
<dbReference type="OrthoDB" id="271905at2759"/>
<evidence type="ECO:0000313" key="2">
    <source>
        <dbReference type="Proteomes" id="UP000007350"/>
    </source>
</evidence>
<dbReference type="PANTHER" id="PTHR18460:SF3">
    <property type="entry name" value="TELO2-INTERACTING PROTEIN 1 HOMOLOG"/>
    <property type="match status" value="1"/>
</dbReference>
<dbReference type="Proteomes" id="UP000007350">
    <property type="component" value="Unassembled WGS sequence"/>
</dbReference>
<comment type="caution">
    <text evidence="1">The sequence shown here is derived from an EMBL/GenBank/DDBJ whole genome shotgun (WGS) entry which is preliminary data.</text>
</comment>
<dbReference type="AlphaFoldDB" id="K2NKZ4"/>
<dbReference type="PANTHER" id="PTHR18460">
    <property type="entry name" value="TEL2 INTERACTING PROTEIN 1 TTI1 FAMILY MEMBER"/>
    <property type="match status" value="1"/>
</dbReference>